<sequence length="547" mass="62326">MRIFHELPEHVLYDAISVAIDSTRSKGWQLSLRLVNHQFNEAVLHVYYLRKRLEAGTGGHSLDCINPCHRGFCRSLVDSRLKGSYATRFNLQSLLAIQDLPGDTTHAHQLIQQWKAALAMLRGVDDLKQLDLDQVRFYSTCSDNSIFNDIPSAILSEAVGSYLGSHFTTWLVQCRGNLHPTDHYQVHPPAFWVALSACVLGNLNLFETYISKLTLSVETSSTLSPPDLLIAKQPIVLLTVAIRHAKLCIVSRLFELHPNLMSEIQTDYAPLQAAIFSNDNEILKALLEYTHNFPDLLTDALSRYKTLLTRSSSGTEIIRLLTRHFTPLSAESRTWLIIHSCAVGDVMLLGDFSKTEPLFSHRIYDADGRIPTYVNFAIRCGNVDSLRFLLDHGVLENQDRQPLRMATEQALSFNQIECYRELYPRFDASRHGRLFDFLALAENAEEFMAKFIHEYGSIILEPLRSSDDPPLSIAQKALWTAIQRLRPGNIRFLLGAGVRILPWHSSWLQPEDPFEIRWPYFNQNRDAFLRTQAVLNAFELPKLRITV</sequence>
<gene>
    <name evidence="1" type="ORF">H2198_000184</name>
</gene>
<organism evidence="1 2">
    <name type="scientific">Neophaeococcomyces mojaviensis</name>
    <dbReference type="NCBI Taxonomy" id="3383035"/>
    <lineage>
        <taxon>Eukaryota</taxon>
        <taxon>Fungi</taxon>
        <taxon>Dikarya</taxon>
        <taxon>Ascomycota</taxon>
        <taxon>Pezizomycotina</taxon>
        <taxon>Eurotiomycetes</taxon>
        <taxon>Chaetothyriomycetidae</taxon>
        <taxon>Chaetothyriales</taxon>
        <taxon>Chaetothyriales incertae sedis</taxon>
        <taxon>Neophaeococcomyces</taxon>
    </lineage>
</organism>
<keyword evidence="2" id="KW-1185">Reference proteome</keyword>
<accession>A0ACC3AKG8</accession>
<protein>
    <submittedName>
        <fullName evidence="1">Uncharacterized protein</fullName>
    </submittedName>
</protein>
<reference evidence="1" key="1">
    <citation type="submission" date="2022-10" db="EMBL/GenBank/DDBJ databases">
        <title>Culturing micro-colonial fungi from biological soil crusts in the Mojave desert and describing Neophaeococcomyces mojavensis, and introducing the new genera and species Taxawa tesnikishii.</title>
        <authorList>
            <person name="Kurbessoian T."/>
            <person name="Stajich J.E."/>
        </authorList>
    </citation>
    <scope>NUCLEOTIDE SEQUENCE</scope>
    <source>
        <strain evidence="1">JES_112</strain>
    </source>
</reference>
<name>A0ACC3AKG8_9EURO</name>
<dbReference type="Proteomes" id="UP001172386">
    <property type="component" value="Unassembled WGS sequence"/>
</dbReference>
<comment type="caution">
    <text evidence="1">The sequence shown here is derived from an EMBL/GenBank/DDBJ whole genome shotgun (WGS) entry which is preliminary data.</text>
</comment>
<evidence type="ECO:0000313" key="2">
    <source>
        <dbReference type="Proteomes" id="UP001172386"/>
    </source>
</evidence>
<dbReference type="EMBL" id="JAPDRQ010000002">
    <property type="protein sequence ID" value="KAJ9664533.1"/>
    <property type="molecule type" value="Genomic_DNA"/>
</dbReference>
<evidence type="ECO:0000313" key="1">
    <source>
        <dbReference type="EMBL" id="KAJ9664533.1"/>
    </source>
</evidence>
<proteinExistence type="predicted"/>